<protein>
    <submittedName>
        <fullName evidence="2">Uncharacterized protein</fullName>
    </submittedName>
</protein>
<keyword evidence="3" id="KW-1185">Reference proteome</keyword>
<feature type="region of interest" description="Disordered" evidence="1">
    <location>
        <begin position="20"/>
        <end position="46"/>
    </location>
</feature>
<reference evidence="2" key="1">
    <citation type="submission" date="2022-03" db="EMBL/GenBank/DDBJ databases">
        <authorList>
            <person name="Sayadi A."/>
        </authorList>
    </citation>
    <scope>NUCLEOTIDE SEQUENCE</scope>
</reference>
<dbReference type="OrthoDB" id="6757185at2759"/>
<accession>A0A9P0KEN8</accession>
<dbReference type="Proteomes" id="UP001152888">
    <property type="component" value="Unassembled WGS sequence"/>
</dbReference>
<evidence type="ECO:0000313" key="3">
    <source>
        <dbReference type="Proteomes" id="UP001152888"/>
    </source>
</evidence>
<comment type="caution">
    <text evidence="2">The sequence shown here is derived from an EMBL/GenBank/DDBJ whole genome shotgun (WGS) entry which is preliminary data.</text>
</comment>
<gene>
    <name evidence="2" type="ORF">ACAOBT_LOCUS8322</name>
</gene>
<sequence length="46" mass="5197">MESNLHHQIHHYPLLKFQKGVSDSFQHHPGRRASDRVGSSGDSITT</sequence>
<name>A0A9P0KEN8_ACAOB</name>
<evidence type="ECO:0000313" key="2">
    <source>
        <dbReference type="EMBL" id="CAH1969234.1"/>
    </source>
</evidence>
<organism evidence="2 3">
    <name type="scientific">Acanthoscelides obtectus</name>
    <name type="common">Bean weevil</name>
    <name type="synonym">Bruchus obtectus</name>
    <dbReference type="NCBI Taxonomy" id="200917"/>
    <lineage>
        <taxon>Eukaryota</taxon>
        <taxon>Metazoa</taxon>
        <taxon>Ecdysozoa</taxon>
        <taxon>Arthropoda</taxon>
        <taxon>Hexapoda</taxon>
        <taxon>Insecta</taxon>
        <taxon>Pterygota</taxon>
        <taxon>Neoptera</taxon>
        <taxon>Endopterygota</taxon>
        <taxon>Coleoptera</taxon>
        <taxon>Polyphaga</taxon>
        <taxon>Cucujiformia</taxon>
        <taxon>Chrysomeloidea</taxon>
        <taxon>Chrysomelidae</taxon>
        <taxon>Bruchinae</taxon>
        <taxon>Bruchini</taxon>
        <taxon>Acanthoscelides</taxon>
    </lineage>
</organism>
<dbReference type="AlphaFoldDB" id="A0A9P0KEN8"/>
<proteinExistence type="predicted"/>
<dbReference type="EMBL" id="CAKOFQ010006763">
    <property type="protein sequence ID" value="CAH1969234.1"/>
    <property type="molecule type" value="Genomic_DNA"/>
</dbReference>
<evidence type="ECO:0000256" key="1">
    <source>
        <dbReference type="SAM" id="MobiDB-lite"/>
    </source>
</evidence>